<dbReference type="RefSeq" id="WP_091506926.1">
    <property type="nucleotide sequence ID" value="NZ_FOLE01000001.1"/>
</dbReference>
<gene>
    <name evidence="1" type="ORF">SAMN05421780_101564</name>
</gene>
<dbReference type="Proteomes" id="UP000199514">
    <property type="component" value="Unassembled WGS sequence"/>
</dbReference>
<organism evidence="1 2">
    <name type="scientific">Flexibacter flexilis DSM 6793</name>
    <dbReference type="NCBI Taxonomy" id="927664"/>
    <lineage>
        <taxon>Bacteria</taxon>
        <taxon>Pseudomonadati</taxon>
        <taxon>Bacteroidota</taxon>
        <taxon>Cytophagia</taxon>
        <taxon>Cytophagales</taxon>
        <taxon>Flexibacteraceae</taxon>
        <taxon>Flexibacter</taxon>
    </lineage>
</organism>
<evidence type="ECO:0000313" key="1">
    <source>
        <dbReference type="EMBL" id="SFB80685.1"/>
    </source>
</evidence>
<evidence type="ECO:0000313" key="2">
    <source>
        <dbReference type="Proteomes" id="UP000199514"/>
    </source>
</evidence>
<protein>
    <submittedName>
        <fullName evidence="1">Uncharacterized protein</fullName>
    </submittedName>
</protein>
<name>A0A1I1E0G3_9BACT</name>
<reference evidence="1 2" key="1">
    <citation type="submission" date="2016-10" db="EMBL/GenBank/DDBJ databases">
        <authorList>
            <person name="de Groot N.N."/>
        </authorList>
    </citation>
    <scope>NUCLEOTIDE SEQUENCE [LARGE SCALE GENOMIC DNA]</scope>
    <source>
        <strain evidence="1 2">DSM 6793</strain>
    </source>
</reference>
<proteinExistence type="predicted"/>
<dbReference type="AlphaFoldDB" id="A0A1I1E0G3"/>
<dbReference type="STRING" id="927664.SAMN05421780_101564"/>
<accession>A0A1I1E0G3</accession>
<dbReference type="EMBL" id="FOLE01000001">
    <property type="protein sequence ID" value="SFB80685.1"/>
    <property type="molecule type" value="Genomic_DNA"/>
</dbReference>
<sequence length="87" mass="10107">MRTDVEIEKICRQILRLSPQKIRVALCGGLIIGAFKSLTHYNIELNDNSFNIFVAVVGEKLSGNKDIEYEWLDEEYNMILEIRQAYL</sequence>
<keyword evidence="2" id="KW-1185">Reference proteome</keyword>